<evidence type="ECO:0000313" key="2">
    <source>
        <dbReference type="Proteomes" id="UP000006729"/>
    </source>
</evidence>
<dbReference type="Proteomes" id="UP000006729">
    <property type="component" value="Chromosome 4"/>
</dbReference>
<keyword evidence="2" id="KW-1185">Reference proteome</keyword>
<sequence>MRSDGKSEEAWKSCLRFVGLVVLGCSLLYERETGSEESVWAWVWSYRTLCHTCHGICLVGCGGGKWKTNGEGVFVCWSNEIRETNRDPPIQSLKSNSCLHQRGKLRDSLVSLSILN</sequence>
<accession>A0ACC0T4N4</accession>
<reference evidence="1 2" key="1">
    <citation type="journal article" date="2006" name="Science">
        <title>The genome of black cottonwood, Populus trichocarpa (Torr. &amp; Gray).</title>
        <authorList>
            <person name="Tuskan G.A."/>
            <person name="Difazio S."/>
            <person name="Jansson S."/>
            <person name="Bohlmann J."/>
            <person name="Grigoriev I."/>
            <person name="Hellsten U."/>
            <person name="Putnam N."/>
            <person name="Ralph S."/>
            <person name="Rombauts S."/>
            <person name="Salamov A."/>
            <person name="Schein J."/>
            <person name="Sterck L."/>
            <person name="Aerts A."/>
            <person name="Bhalerao R.R."/>
            <person name="Bhalerao R.P."/>
            <person name="Blaudez D."/>
            <person name="Boerjan W."/>
            <person name="Brun A."/>
            <person name="Brunner A."/>
            <person name="Busov V."/>
            <person name="Campbell M."/>
            <person name="Carlson J."/>
            <person name="Chalot M."/>
            <person name="Chapman J."/>
            <person name="Chen G.L."/>
            <person name="Cooper D."/>
            <person name="Coutinho P.M."/>
            <person name="Couturier J."/>
            <person name="Covert S."/>
            <person name="Cronk Q."/>
            <person name="Cunningham R."/>
            <person name="Davis J."/>
            <person name="Degroeve S."/>
            <person name="Dejardin A."/>
            <person name="Depamphilis C."/>
            <person name="Detter J."/>
            <person name="Dirks B."/>
            <person name="Dubchak I."/>
            <person name="Duplessis S."/>
            <person name="Ehlting J."/>
            <person name="Ellis B."/>
            <person name="Gendler K."/>
            <person name="Goodstein D."/>
            <person name="Gribskov M."/>
            <person name="Grimwood J."/>
            <person name="Groover A."/>
            <person name="Gunter L."/>
            <person name="Hamberger B."/>
            <person name="Heinze B."/>
            <person name="Helariutta Y."/>
            <person name="Henrissat B."/>
            <person name="Holligan D."/>
            <person name="Holt R."/>
            <person name="Huang W."/>
            <person name="Islam-Faridi N."/>
            <person name="Jones S."/>
            <person name="Jones-Rhoades M."/>
            <person name="Jorgensen R."/>
            <person name="Joshi C."/>
            <person name="Kangasjarvi J."/>
            <person name="Karlsson J."/>
            <person name="Kelleher C."/>
            <person name="Kirkpatrick R."/>
            <person name="Kirst M."/>
            <person name="Kohler A."/>
            <person name="Kalluri U."/>
            <person name="Larimer F."/>
            <person name="Leebens-Mack J."/>
            <person name="Leple J.C."/>
            <person name="Locascio P."/>
            <person name="Lou Y."/>
            <person name="Lucas S."/>
            <person name="Martin F."/>
            <person name="Montanini B."/>
            <person name="Napoli C."/>
            <person name="Nelson D.R."/>
            <person name="Nelson C."/>
            <person name="Nieminen K."/>
            <person name="Nilsson O."/>
            <person name="Pereda V."/>
            <person name="Peter G."/>
            <person name="Philippe R."/>
            <person name="Pilate G."/>
            <person name="Poliakov A."/>
            <person name="Razumovskaya J."/>
            <person name="Richardson P."/>
            <person name="Rinaldi C."/>
            <person name="Ritland K."/>
            <person name="Rouze P."/>
            <person name="Ryaboy D."/>
            <person name="Schmutz J."/>
            <person name="Schrader J."/>
            <person name="Segerman B."/>
            <person name="Shin H."/>
            <person name="Siddiqui A."/>
            <person name="Sterky F."/>
            <person name="Terry A."/>
            <person name="Tsai C.J."/>
            <person name="Uberbacher E."/>
            <person name="Unneberg P."/>
            <person name="Vahala J."/>
            <person name="Wall K."/>
            <person name="Wessler S."/>
            <person name="Yang G."/>
            <person name="Yin T."/>
            <person name="Douglas C."/>
            <person name="Marra M."/>
            <person name="Sandberg G."/>
            <person name="Van de Peer Y."/>
            <person name="Rokhsar D."/>
        </authorList>
    </citation>
    <scope>NUCLEOTIDE SEQUENCE [LARGE SCALE GENOMIC DNA]</scope>
    <source>
        <strain evidence="2">cv. Nisqually</strain>
    </source>
</reference>
<name>A0ACC0T4N4_POPTR</name>
<organism evidence="1 2">
    <name type="scientific">Populus trichocarpa</name>
    <name type="common">Western balsam poplar</name>
    <name type="synonym">Populus balsamifera subsp. trichocarpa</name>
    <dbReference type="NCBI Taxonomy" id="3694"/>
    <lineage>
        <taxon>Eukaryota</taxon>
        <taxon>Viridiplantae</taxon>
        <taxon>Streptophyta</taxon>
        <taxon>Embryophyta</taxon>
        <taxon>Tracheophyta</taxon>
        <taxon>Spermatophyta</taxon>
        <taxon>Magnoliopsida</taxon>
        <taxon>eudicotyledons</taxon>
        <taxon>Gunneridae</taxon>
        <taxon>Pentapetalae</taxon>
        <taxon>rosids</taxon>
        <taxon>fabids</taxon>
        <taxon>Malpighiales</taxon>
        <taxon>Salicaceae</taxon>
        <taxon>Saliceae</taxon>
        <taxon>Populus</taxon>
    </lineage>
</organism>
<protein>
    <submittedName>
        <fullName evidence="1">Uncharacterized protein</fullName>
    </submittedName>
</protein>
<gene>
    <name evidence="1" type="ORF">POPTR_004G140150v4</name>
</gene>
<proteinExistence type="predicted"/>
<evidence type="ECO:0000313" key="1">
    <source>
        <dbReference type="EMBL" id="KAI9396502.1"/>
    </source>
</evidence>
<comment type="caution">
    <text evidence="1">The sequence shown here is derived from an EMBL/GenBank/DDBJ whole genome shotgun (WGS) entry which is preliminary data.</text>
</comment>
<dbReference type="EMBL" id="CM009293">
    <property type="protein sequence ID" value="KAI9396502.1"/>
    <property type="molecule type" value="Genomic_DNA"/>
</dbReference>